<proteinExistence type="predicted"/>
<comment type="caution">
    <text evidence="1">The sequence shown here is derived from an EMBL/GenBank/DDBJ whole genome shotgun (WGS) entry which is preliminary data.</text>
</comment>
<organism evidence="1 2">
    <name type="scientific">Dioszegia hungarica</name>
    <dbReference type="NCBI Taxonomy" id="4972"/>
    <lineage>
        <taxon>Eukaryota</taxon>
        <taxon>Fungi</taxon>
        <taxon>Dikarya</taxon>
        <taxon>Basidiomycota</taxon>
        <taxon>Agaricomycotina</taxon>
        <taxon>Tremellomycetes</taxon>
        <taxon>Tremellales</taxon>
        <taxon>Bulleribasidiaceae</taxon>
        <taxon>Dioszegia</taxon>
    </lineage>
</organism>
<dbReference type="EMBL" id="JAKWFO010000003">
    <property type="protein sequence ID" value="KAI9638005.1"/>
    <property type="molecule type" value="Genomic_DNA"/>
</dbReference>
<evidence type="ECO:0000313" key="1">
    <source>
        <dbReference type="EMBL" id="KAI9638005.1"/>
    </source>
</evidence>
<keyword evidence="2" id="KW-1185">Reference proteome</keyword>
<protein>
    <submittedName>
        <fullName evidence="1">Uncharacterized protein</fullName>
    </submittedName>
</protein>
<gene>
    <name evidence="1" type="ORF">MKK02DRAFT_42388</name>
</gene>
<accession>A0AA38HCD2</accession>
<dbReference type="AlphaFoldDB" id="A0AA38HCD2"/>
<dbReference type="GeneID" id="77731166"/>
<dbReference type="RefSeq" id="XP_052947782.1">
    <property type="nucleotide sequence ID" value="XM_053091961.1"/>
</dbReference>
<dbReference type="Proteomes" id="UP001164286">
    <property type="component" value="Unassembled WGS sequence"/>
</dbReference>
<sequence>MSHPNAQEDTLPFSTYSTSILQGLEQYIVNALPSQHTLEIPVDTSLCVSSARQIRLLEDQIFAAIKHLLAEESDAFDQVNITSSKPGDEMLAKVHKLDDFCASVGQLILNTLKKAEGGGGRDWMEETKQDPMSWVKHDSATEDCRGEDSFFQKHRYELPACPGEGYEKTQLVIFDPTTTVGLTEDGDLRYMTHFSISMGEEGETVNPDSFGPNLKYSRKVIGGLEDVASTVRLRRDLAGKVTIPMSSGLSQRGSRSLFAGMPFADMPVSSWPKAFSDLRSQYKTIVGKAAAMFAQEGTMVEEVRLPVINLRHLPACFTNEMLEQGAERYQLVGDEPSTVLD</sequence>
<reference evidence="1" key="1">
    <citation type="journal article" date="2022" name="G3 (Bethesda)">
        <title>High quality genome of the basidiomycete yeast Dioszegia hungarica PDD-24b-2 isolated from cloud water.</title>
        <authorList>
            <person name="Jarrige D."/>
            <person name="Haridas S."/>
            <person name="Bleykasten-Grosshans C."/>
            <person name="Joly M."/>
            <person name="Nadalig T."/>
            <person name="Sancelme M."/>
            <person name="Vuilleumier S."/>
            <person name="Grigoriev I.V."/>
            <person name="Amato P."/>
            <person name="Bringel F."/>
        </authorList>
    </citation>
    <scope>NUCLEOTIDE SEQUENCE</scope>
    <source>
        <strain evidence="1">PDD-24b-2</strain>
    </source>
</reference>
<evidence type="ECO:0000313" key="2">
    <source>
        <dbReference type="Proteomes" id="UP001164286"/>
    </source>
</evidence>
<name>A0AA38HCD2_9TREE</name>